<keyword evidence="2" id="KW-1185">Reference proteome</keyword>
<dbReference type="Proteomes" id="UP000580043">
    <property type="component" value="Unassembled WGS sequence"/>
</dbReference>
<name>A0A848GBH5_9RHOO</name>
<dbReference type="Pfam" id="PF07958">
    <property type="entry name" value="DUF1688"/>
    <property type="match status" value="1"/>
</dbReference>
<dbReference type="InterPro" id="IPR012469">
    <property type="entry name" value="DUF1688"/>
</dbReference>
<gene>
    <name evidence="1" type="ORF">HHL15_20310</name>
</gene>
<sequence length="414" mass="44129">MTCNSGWHTPVSAGHPAEALLRRDAVRSRCRMVMARSLAGLSPFFTWDEKALPACAEYVAQTIRLNYPDLAVPYHSRWRHFEAGGVDRWGALAARTGLDGDALERARVAIDLVIPSVLLDAGAGPEWHYRDAAGGQRLARSEGLGVASLALFAGGALSADPAKPLRCDADALAGLGSDTLAAAFQVGPANPLVGLDGRLALLQRLGAVMAATPAVFGTPARAGHLLDYLLARAPDGRIAAGLVLETLLRALGPVWPGRLRLQGVSLGDCWAHPAMEDGLLPFHKLTQWLTYSLLEPLEWAGLTVTGLDELTGLPEYRNGGLLLDFALIRPRDPAFWSHRWTVDAPAIVEWRALTVIGLDRIAEAVRGELGLDEAAFPLARVLEGGTWSAGRRVAAQRRPGGGPPISLVSDGTVF</sequence>
<dbReference type="PANTHER" id="PTHR31687">
    <property type="match status" value="1"/>
</dbReference>
<dbReference type="EMBL" id="JABBGA010000022">
    <property type="protein sequence ID" value="NML28106.1"/>
    <property type="molecule type" value="Genomic_DNA"/>
</dbReference>
<organism evidence="1 2">
    <name type="scientific">Zoogloea dura</name>
    <dbReference type="NCBI Taxonomy" id="2728840"/>
    <lineage>
        <taxon>Bacteria</taxon>
        <taxon>Pseudomonadati</taxon>
        <taxon>Pseudomonadota</taxon>
        <taxon>Betaproteobacteria</taxon>
        <taxon>Rhodocyclales</taxon>
        <taxon>Zoogloeaceae</taxon>
        <taxon>Zoogloea</taxon>
    </lineage>
</organism>
<proteinExistence type="predicted"/>
<dbReference type="PANTHER" id="PTHR31687:SF3">
    <property type="entry name" value="PROTEIN URG3"/>
    <property type="match status" value="1"/>
</dbReference>
<dbReference type="RefSeq" id="WP_169147641.1">
    <property type="nucleotide sequence ID" value="NZ_JABBGA010000022.1"/>
</dbReference>
<dbReference type="AlphaFoldDB" id="A0A848GBH5"/>
<comment type="caution">
    <text evidence="1">The sequence shown here is derived from an EMBL/GenBank/DDBJ whole genome shotgun (WGS) entry which is preliminary data.</text>
</comment>
<accession>A0A848GBH5</accession>
<reference evidence="1 2" key="1">
    <citation type="submission" date="2020-04" db="EMBL/GenBank/DDBJ databases">
        <title>Zoogloea sp. G-4-1-14 isolated from soil.</title>
        <authorList>
            <person name="Dahal R.H."/>
        </authorList>
    </citation>
    <scope>NUCLEOTIDE SEQUENCE [LARGE SCALE GENOMIC DNA]</scope>
    <source>
        <strain evidence="1 2">G-4-1-14</strain>
    </source>
</reference>
<protein>
    <submittedName>
        <fullName evidence="1">URC4/urg3 family protein</fullName>
    </submittedName>
</protein>
<evidence type="ECO:0000313" key="1">
    <source>
        <dbReference type="EMBL" id="NML28106.1"/>
    </source>
</evidence>
<evidence type="ECO:0000313" key="2">
    <source>
        <dbReference type="Proteomes" id="UP000580043"/>
    </source>
</evidence>